<dbReference type="OrthoDB" id="25331at2157"/>
<dbReference type="RefSeq" id="WP_147664910.1">
    <property type="nucleotide sequence ID" value="NZ_CP042905.2"/>
</dbReference>
<dbReference type="PANTHER" id="PTHR33397:SF5">
    <property type="entry name" value="RNASE YUTE-RELATED"/>
    <property type="match status" value="1"/>
</dbReference>
<dbReference type="GO" id="GO:0004540">
    <property type="term" value="F:RNA nuclease activity"/>
    <property type="evidence" value="ECO:0007669"/>
    <property type="project" value="InterPro"/>
</dbReference>
<keyword evidence="3" id="KW-0378">Hydrolase</keyword>
<gene>
    <name evidence="5" type="ORF">DSAG12_03859</name>
</gene>
<dbReference type="EMBL" id="CP042905">
    <property type="protein sequence ID" value="QEE18021.1"/>
    <property type="molecule type" value="Genomic_DNA"/>
</dbReference>
<evidence type="ECO:0000256" key="2">
    <source>
        <dbReference type="ARBA" id="ARBA00022722"/>
    </source>
</evidence>
<evidence type="ECO:0000256" key="1">
    <source>
        <dbReference type="ARBA" id="ARBA00022649"/>
    </source>
</evidence>
<organism evidence="5 6">
    <name type="scientific">Promethearchaeum syntrophicum</name>
    <dbReference type="NCBI Taxonomy" id="2594042"/>
    <lineage>
        <taxon>Archaea</taxon>
        <taxon>Promethearchaeati</taxon>
        <taxon>Promethearchaeota</taxon>
        <taxon>Promethearchaeia</taxon>
        <taxon>Promethearchaeales</taxon>
        <taxon>Promethearchaeaceae</taxon>
        <taxon>Promethearchaeum</taxon>
    </lineage>
</organism>
<dbReference type="InterPro" id="IPR037038">
    <property type="entry name" value="HepT-like_sf"/>
</dbReference>
<dbReference type="Gene3D" id="1.20.120.580">
    <property type="entry name" value="bsu32300-like"/>
    <property type="match status" value="1"/>
</dbReference>
<keyword evidence="6" id="KW-1185">Reference proteome</keyword>
<reference evidence="5 6" key="1">
    <citation type="journal article" date="2020" name="Nature">
        <title>Isolation of an archaeon at the prokaryote-eukaryote interface.</title>
        <authorList>
            <person name="Imachi H."/>
            <person name="Nobu M.K."/>
            <person name="Nakahara N."/>
            <person name="Morono Y."/>
            <person name="Ogawara M."/>
            <person name="Takaki Y."/>
            <person name="Takano Y."/>
            <person name="Uematsu K."/>
            <person name="Ikuta T."/>
            <person name="Ito M."/>
            <person name="Matsui Y."/>
            <person name="Miyazaki M."/>
            <person name="Murata K."/>
            <person name="Saito Y."/>
            <person name="Sakai S."/>
            <person name="Song C."/>
            <person name="Tasumi E."/>
            <person name="Yamanaka Y."/>
            <person name="Yamaguchi T."/>
            <person name="Kamagata Y."/>
            <person name="Tamaki H."/>
            <person name="Takai K."/>
        </authorList>
    </citation>
    <scope>NUCLEOTIDE SEQUENCE [LARGE SCALE GENOMIC DNA]</scope>
    <source>
        <strain evidence="5 6">MK-D1</strain>
    </source>
</reference>
<sequence length="132" mass="15412">MAYERIINRIAFIKTNLSLLKKLIPSNIELYINNQTIQLAIERLLQIIIEAIMDICIQLVGYLNLGIPKSETNILDLLEKKIPSVNKLRELKKFRNVLVHQYVRIEPQKIFAHASKFPDDLKIILHEINKLI</sequence>
<dbReference type="AlphaFoldDB" id="A0A5B9DG72"/>
<protein>
    <submittedName>
        <fullName evidence="5">DUF86 domain-containing protein</fullName>
    </submittedName>
</protein>
<name>A0A5B9DG72_9ARCH</name>
<dbReference type="Pfam" id="PF01934">
    <property type="entry name" value="HepT-like"/>
    <property type="match status" value="1"/>
</dbReference>
<evidence type="ECO:0000256" key="4">
    <source>
        <dbReference type="ARBA" id="ARBA00024207"/>
    </source>
</evidence>
<proteinExistence type="inferred from homology"/>
<dbReference type="GeneID" id="41331823"/>
<dbReference type="NCBIfam" id="NF047751">
    <property type="entry name" value="HepT_toxin"/>
    <property type="match status" value="1"/>
</dbReference>
<keyword evidence="2" id="KW-0540">Nuclease</keyword>
<dbReference type="KEGG" id="psyt:DSAG12_03859"/>
<evidence type="ECO:0000256" key="3">
    <source>
        <dbReference type="ARBA" id="ARBA00022801"/>
    </source>
</evidence>
<dbReference type="GO" id="GO:0016787">
    <property type="term" value="F:hydrolase activity"/>
    <property type="evidence" value="ECO:0007669"/>
    <property type="project" value="UniProtKB-KW"/>
</dbReference>
<comment type="similarity">
    <text evidence="4">Belongs to the HepT RNase toxin family.</text>
</comment>
<dbReference type="Proteomes" id="UP000321408">
    <property type="component" value="Chromosome"/>
</dbReference>
<evidence type="ECO:0000313" key="5">
    <source>
        <dbReference type="EMBL" id="QEE18021.1"/>
    </source>
</evidence>
<keyword evidence="1" id="KW-1277">Toxin-antitoxin system</keyword>
<dbReference type="GO" id="GO:0110001">
    <property type="term" value="C:toxin-antitoxin complex"/>
    <property type="evidence" value="ECO:0007669"/>
    <property type="project" value="InterPro"/>
</dbReference>
<reference evidence="5 6" key="2">
    <citation type="journal article" date="2024" name="Int. J. Syst. Evol. Microbiol.">
        <title>Promethearchaeum syntrophicum gen. nov., sp. nov., an anaerobic, obligately syntrophic archaeon, the first isolate of the lineage 'Asgard' archaea, and proposal of the new archaeal phylum Promethearchaeota phyl. nov. and kingdom Promethearchaeati regn. nov.</title>
        <authorList>
            <person name="Imachi H."/>
            <person name="Nobu M.K."/>
            <person name="Kato S."/>
            <person name="Takaki Y."/>
            <person name="Miyazaki M."/>
            <person name="Miyata M."/>
            <person name="Ogawara M."/>
            <person name="Saito Y."/>
            <person name="Sakai S."/>
            <person name="Tahara Y.O."/>
            <person name="Takano Y."/>
            <person name="Tasumi E."/>
            <person name="Uematsu K."/>
            <person name="Yoshimura T."/>
            <person name="Itoh T."/>
            <person name="Ohkuma M."/>
            <person name="Takai K."/>
        </authorList>
    </citation>
    <scope>NUCLEOTIDE SEQUENCE [LARGE SCALE GENOMIC DNA]</scope>
    <source>
        <strain evidence="5 6">MK-D1</strain>
    </source>
</reference>
<dbReference type="InterPro" id="IPR052379">
    <property type="entry name" value="Type_VII_TA_RNase"/>
</dbReference>
<evidence type="ECO:0000313" key="6">
    <source>
        <dbReference type="Proteomes" id="UP000321408"/>
    </source>
</evidence>
<dbReference type="PANTHER" id="PTHR33397">
    <property type="entry name" value="UPF0331 PROTEIN YUTE"/>
    <property type="match status" value="1"/>
</dbReference>
<accession>A0A5B9DG72</accession>
<dbReference type="InterPro" id="IPR008201">
    <property type="entry name" value="HepT-like"/>
</dbReference>